<feature type="compositionally biased region" description="Gly residues" evidence="1">
    <location>
        <begin position="718"/>
        <end position="731"/>
    </location>
</feature>
<feature type="compositionally biased region" description="Low complexity" evidence="1">
    <location>
        <begin position="594"/>
        <end position="604"/>
    </location>
</feature>
<feature type="region of interest" description="Disordered" evidence="1">
    <location>
        <begin position="47"/>
        <end position="287"/>
    </location>
</feature>
<feature type="compositionally biased region" description="Gly residues" evidence="1">
    <location>
        <begin position="175"/>
        <end position="184"/>
    </location>
</feature>
<dbReference type="PANTHER" id="PTHR15732:SF4">
    <property type="entry name" value="PROTEIN MOONRAKER"/>
    <property type="match status" value="1"/>
</dbReference>
<evidence type="ECO:0000313" key="3">
    <source>
        <dbReference type="Proteomes" id="UP000612055"/>
    </source>
</evidence>
<dbReference type="PANTHER" id="PTHR15732">
    <property type="entry name" value="PROTEIN MOONRAKER"/>
    <property type="match status" value="1"/>
</dbReference>
<evidence type="ECO:0000313" key="2">
    <source>
        <dbReference type="EMBL" id="KAG2498147.1"/>
    </source>
</evidence>
<evidence type="ECO:0000256" key="1">
    <source>
        <dbReference type="SAM" id="MobiDB-lite"/>
    </source>
</evidence>
<name>A0A836C3V4_9CHLO</name>
<dbReference type="EMBL" id="JAEHOE010000011">
    <property type="protein sequence ID" value="KAG2498147.1"/>
    <property type="molecule type" value="Genomic_DNA"/>
</dbReference>
<dbReference type="InterPro" id="IPR031447">
    <property type="entry name" value="MNR"/>
</dbReference>
<feature type="compositionally biased region" description="Gly residues" evidence="1">
    <location>
        <begin position="829"/>
        <end position="842"/>
    </location>
</feature>
<gene>
    <name evidence="2" type="ORF">HYH03_003905</name>
</gene>
<dbReference type="GO" id="GO:1905508">
    <property type="term" value="P:protein localization to microtubule organizing center"/>
    <property type="evidence" value="ECO:0007669"/>
    <property type="project" value="TreeGrafter"/>
</dbReference>
<keyword evidence="3" id="KW-1185">Reference proteome</keyword>
<dbReference type="AlphaFoldDB" id="A0A836C3V4"/>
<feature type="compositionally biased region" description="Polar residues" evidence="1">
    <location>
        <begin position="198"/>
        <end position="211"/>
    </location>
</feature>
<organism evidence="2 3">
    <name type="scientific">Edaphochlamys debaryana</name>
    <dbReference type="NCBI Taxonomy" id="47281"/>
    <lineage>
        <taxon>Eukaryota</taxon>
        <taxon>Viridiplantae</taxon>
        <taxon>Chlorophyta</taxon>
        <taxon>core chlorophytes</taxon>
        <taxon>Chlorophyceae</taxon>
        <taxon>CS clade</taxon>
        <taxon>Chlamydomonadales</taxon>
        <taxon>Chlamydomonadales incertae sedis</taxon>
        <taxon>Edaphochlamys</taxon>
    </lineage>
</organism>
<comment type="caution">
    <text evidence="2">The sequence shown here is derived from an EMBL/GenBank/DDBJ whole genome shotgun (WGS) entry which is preliminary data.</text>
</comment>
<sequence>MDLEKFIGHKELLERLSREYELLKASGAVVDYPAWVRQRLREAAAELAVAKAPPGSPSAEPGDTSVLGGASGVDAEPADGEGAGPAVSEPAGPRRDVAPKLTFSRFPKFPKPAGHQDPSLPRASLEVEGPVRPEGAWFLRGEGMGPGPSADGGLGTGSASQALASAIFGPRATVGPGGMAGPGKGTKKTGRRVVVVSPQRSPLGTLQQHTPQPRAAGSAAATHSPVRPGSAQRTSSTHHPGASQRPPSAPPLSKLYTRTEPGLFSARPDAYVHPPARPKGKPPAAQRPDWVNAASLQAALKAGASAVPHLQAAAERERRLALSAALARQSLAAGLAPDEARSVALHGMTPAAAAAAQAQYDHVLLVAQQLAAQNEHLTRAVHENSAQLAQQAAMIESALHGGPGSGAPGGPHTALVEVETGPPAWFTRRGPAGATGTGRGGRTARSPAKSTATRGAATGSPYRVPPPPTFPPTAKAQDQASRKDALKALLKQVLGGAGLAGGAEGRRRLASGMAEAEKLVAAIHALAKIKSGGAREDVEAGGAEYPEGVAMLSEAQAAAEAVDAAAADADAAAAAGGGGAVGFGSFGGFGVPSPEGAAAPGSAGPSPPGSRPGSRKALGTGTAEGEGEGGVSAEAEAGAGGGAGGSGGSEGSGDGSAGSLSLAGDLFAGAAGRDAATGAGGSGVAVGQPGGARGGSPGVHAGMGTPGGRLGTGPFSLAGGGVRGGPGGTGGRAVPPGVMVESLEDQVAQIVERDAAAAAEAARLHKLDRLEQRLNTLVDRVEGKLSRALQPLQLNGGTPAGAGAGAAGGEEWEWRVGPDGKPVLVRKSGGAGVAGAKGGRPGADGDAPLSPRSASLSVLELQQMLIQLNRMDSKEAEIRRKWFHGSQLPPCRRGALAHPIVVRDGVVGTLDPSDPKDPPTDPAYAHRPAHPHGSRSPSPASPAHRPGAWGVKPPGARASSPPRDWPPWPHPLTESNVATVGVASSLQAHPKGPRGQDSMAARDGSAEAAEAGVDPIGASTLESVLRGKRRFLRAQQLADGDLVAAADPRVNPVMIMEDVTDALLDELLWEQAKELLGVVDALGDRIVKDEVLGERQDDLSEEDDY</sequence>
<accession>A0A836C3V4</accession>
<feature type="compositionally biased region" description="Gly residues" evidence="1">
    <location>
        <begin position="638"/>
        <end position="656"/>
    </location>
</feature>
<feature type="compositionally biased region" description="Gly residues" evidence="1">
    <location>
        <begin position="678"/>
        <end position="697"/>
    </location>
</feature>
<feature type="compositionally biased region" description="Gly residues" evidence="1">
    <location>
        <begin position="142"/>
        <end position="156"/>
    </location>
</feature>
<feature type="compositionally biased region" description="Low complexity" evidence="1">
    <location>
        <begin position="611"/>
        <end position="621"/>
    </location>
</feature>
<feature type="compositionally biased region" description="Low complexity" evidence="1">
    <location>
        <begin position="934"/>
        <end position="948"/>
    </location>
</feature>
<dbReference type="Proteomes" id="UP000612055">
    <property type="component" value="Unassembled WGS sequence"/>
</dbReference>
<feature type="region of interest" description="Disordered" evidence="1">
    <location>
        <begin position="423"/>
        <end position="480"/>
    </location>
</feature>
<feature type="region of interest" description="Disordered" evidence="1">
    <location>
        <begin position="594"/>
        <end position="657"/>
    </location>
</feature>
<feature type="region of interest" description="Disordered" evidence="1">
    <location>
        <begin position="907"/>
        <end position="974"/>
    </location>
</feature>
<feature type="region of interest" description="Disordered" evidence="1">
    <location>
        <begin position="675"/>
        <end position="731"/>
    </location>
</feature>
<protein>
    <submittedName>
        <fullName evidence="2">Uncharacterized protein</fullName>
    </submittedName>
</protein>
<dbReference type="GO" id="GO:0005815">
    <property type="term" value="C:microtubule organizing center"/>
    <property type="evidence" value="ECO:0007669"/>
    <property type="project" value="TreeGrafter"/>
</dbReference>
<reference evidence="2" key="1">
    <citation type="journal article" date="2020" name="bioRxiv">
        <title>Comparative genomics of Chlamydomonas.</title>
        <authorList>
            <person name="Craig R.J."/>
            <person name="Hasan A.R."/>
            <person name="Ness R.W."/>
            <person name="Keightley P.D."/>
        </authorList>
    </citation>
    <scope>NUCLEOTIDE SEQUENCE</scope>
    <source>
        <strain evidence="2">CCAP 11/70</strain>
    </source>
</reference>
<feature type="region of interest" description="Disordered" evidence="1">
    <location>
        <begin position="829"/>
        <end position="850"/>
    </location>
</feature>
<dbReference type="OrthoDB" id="543539at2759"/>
<proteinExistence type="predicted"/>